<dbReference type="PROSITE" id="PS51000">
    <property type="entry name" value="HTH_DEOR_2"/>
    <property type="match status" value="1"/>
</dbReference>
<keyword evidence="4" id="KW-0804">Transcription</keyword>
<reference evidence="7" key="1">
    <citation type="journal article" date="2014" name="Stand. Genomic Sci.">
        <title>Complete genome sequence of Burkholderia phymatum STM815(T), a broad host range and efficient nitrogen-fixing symbiont of Mimosa species.</title>
        <authorList>
            <person name="Moulin L."/>
            <person name="Klonowska A."/>
            <person name="Caroline B."/>
            <person name="Booth K."/>
            <person name="Vriezen J.A."/>
            <person name="Melkonian R."/>
            <person name="James E.K."/>
            <person name="Young J.P."/>
            <person name="Bena G."/>
            <person name="Hauser L."/>
            <person name="Land M."/>
            <person name="Kyrpides N."/>
            <person name="Bruce D."/>
            <person name="Chain P."/>
            <person name="Copeland A."/>
            <person name="Pitluck S."/>
            <person name="Woyke T."/>
            <person name="Lizotte-Waniewski M."/>
            <person name="Bristow J."/>
            <person name="Riley M."/>
        </authorList>
    </citation>
    <scope>NUCLEOTIDE SEQUENCE [LARGE SCALE GENOMIC DNA]</scope>
    <source>
        <strain evidence="7">DSM 17167 / CIP 108236 / LMG 21445 / STM815</strain>
    </source>
</reference>
<dbReference type="eggNOG" id="COG1349">
    <property type="taxonomic scope" value="Bacteria"/>
</dbReference>
<evidence type="ECO:0000259" key="5">
    <source>
        <dbReference type="PROSITE" id="PS51000"/>
    </source>
</evidence>
<keyword evidence="7" id="KW-1185">Reference proteome</keyword>
<dbReference type="AlphaFoldDB" id="B2JRK1"/>
<organism evidence="6 7">
    <name type="scientific">Paraburkholderia phymatum (strain DSM 17167 / CIP 108236 / LMG 21445 / STM815)</name>
    <name type="common">Burkholderia phymatum</name>
    <dbReference type="NCBI Taxonomy" id="391038"/>
    <lineage>
        <taxon>Bacteria</taxon>
        <taxon>Pseudomonadati</taxon>
        <taxon>Pseudomonadota</taxon>
        <taxon>Betaproteobacteria</taxon>
        <taxon>Burkholderiales</taxon>
        <taxon>Burkholderiaceae</taxon>
        <taxon>Paraburkholderia</taxon>
    </lineage>
</organism>
<accession>B2JRK1</accession>
<protein>
    <submittedName>
        <fullName evidence="6">Transcriptional regulator, DeoR family</fullName>
    </submittedName>
</protein>
<dbReference type="Proteomes" id="UP000001192">
    <property type="component" value="Chromosome 2"/>
</dbReference>
<dbReference type="PROSITE" id="PS00894">
    <property type="entry name" value="HTH_DEOR_1"/>
    <property type="match status" value="1"/>
</dbReference>
<dbReference type="Pfam" id="PF08220">
    <property type="entry name" value="HTH_DeoR"/>
    <property type="match status" value="1"/>
</dbReference>
<dbReference type="InterPro" id="IPR018356">
    <property type="entry name" value="Tscrpt_reg_HTH_DeoR_CS"/>
</dbReference>
<keyword evidence="3" id="KW-0238">DNA-binding</keyword>
<keyword evidence="1" id="KW-0678">Repressor</keyword>
<dbReference type="EMBL" id="CP001044">
    <property type="protein sequence ID" value="ACC72328.1"/>
    <property type="molecule type" value="Genomic_DNA"/>
</dbReference>
<sequence>MGPTRPCGFIWTYIESAQLGLLDWRSFPDPAPMFATHRQNEILRLVRARQTCTIAELAATFAVSDETIRRDLKPLVAGGLLVKVHGGVMLPAQLDEPPFRRRMVEQREAKRAIAARVAQLIEDGDSLMLDGGTTCVHIAQALESHTRLSVVTNSAEVARLLSPRNGNRVLMAGGELRADDASAVGDSALAFFRQFHVRHAIVSVTAIDAKARFMDAHPADAAIAQAAFAQAERRIVAADHTKFGHSALVHVFGAQGLDTLVTDIEPATGLSKVLTHAGVEIIRASSVADDTSEEVV</sequence>
<dbReference type="SUPFAM" id="SSF46785">
    <property type="entry name" value="Winged helix' DNA-binding domain"/>
    <property type="match status" value="1"/>
</dbReference>
<dbReference type="GO" id="GO:0003677">
    <property type="term" value="F:DNA binding"/>
    <property type="evidence" value="ECO:0007669"/>
    <property type="project" value="UniProtKB-KW"/>
</dbReference>
<evidence type="ECO:0000256" key="4">
    <source>
        <dbReference type="ARBA" id="ARBA00023163"/>
    </source>
</evidence>
<evidence type="ECO:0000256" key="2">
    <source>
        <dbReference type="ARBA" id="ARBA00023015"/>
    </source>
</evidence>
<dbReference type="SUPFAM" id="SSF100950">
    <property type="entry name" value="NagB/RpiA/CoA transferase-like"/>
    <property type="match status" value="1"/>
</dbReference>
<evidence type="ECO:0000256" key="1">
    <source>
        <dbReference type="ARBA" id="ARBA00022491"/>
    </source>
</evidence>
<dbReference type="Gene3D" id="3.40.50.1360">
    <property type="match status" value="1"/>
</dbReference>
<dbReference type="PANTHER" id="PTHR30363">
    <property type="entry name" value="HTH-TYPE TRANSCRIPTIONAL REGULATOR SRLR-RELATED"/>
    <property type="match status" value="1"/>
</dbReference>
<dbReference type="GO" id="GO:0003700">
    <property type="term" value="F:DNA-binding transcription factor activity"/>
    <property type="evidence" value="ECO:0007669"/>
    <property type="project" value="InterPro"/>
</dbReference>
<evidence type="ECO:0000256" key="3">
    <source>
        <dbReference type="ARBA" id="ARBA00023125"/>
    </source>
</evidence>
<evidence type="ECO:0000313" key="7">
    <source>
        <dbReference type="Proteomes" id="UP000001192"/>
    </source>
</evidence>
<dbReference type="InterPro" id="IPR036390">
    <property type="entry name" value="WH_DNA-bd_sf"/>
</dbReference>
<dbReference type="STRING" id="391038.Bphy_3160"/>
<dbReference type="Pfam" id="PF00455">
    <property type="entry name" value="DeoRC"/>
    <property type="match status" value="1"/>
</dbReference>
<dbReference type="InterPro" id="IPR050313">
    <property type="entry name" value="Carb_Metab_HTH_regulators"/>
</dbReference>
<name>B2JRK1_PARP8</name>
<dbReference type="Gene3D" id="1.10.10.10">
    <property type="entry name" value="Winged helix-like DNA-binding domain superfamily/Winged helix DNA-binding domain"/>
    <property type="match status" value="1"/>
</dbReference>
<dbReference type="InterPro" id="IPR036388">
    <property type="entry name" value="WH-like_DNA-bd_sf"/>
</dbReference>
<dbReference type="InterPro" id="IPR001034">
    <property type="entry name" value="DeoR_HTH"/>
</dbReference>
<gene>
    <name evidence="6" type="ordered locus">Bphy_3160</name>
</gene>
<feature type="domain" description="HTH deoR-type" evidence="5">
    <location>
        <begin position="35"/>
        <end position="90"/>
    </location>
</feature>
<dbReference type="HOGENOM" id="CLU_060699_0_0_4"/>
<dbReference type="InterPro" id="IPR037171">
    <property type="entry name" value="NagB/RpiA_transferase-like"/>
</dbReference>
<keyword evidence="2" id="KW-0805">Transcription regulation</keyword>
<dbReference type="PANTHER" id="PTHR30363:SF4">
    <property type="entry name" value="GLYCEROL-3-PHOSPHATE REGULON REPRESSOR"/>
    <property type="match status" value="1"/>
</dbReference>
<proteinExistence type="predicted"/>
<dbReference type="SMART" id="SM00420">
    <property type="entry name" value="HTH_DEOR"/>
    <property type="match status" value="1"/>
</dbReference>
<dbReference type="KEGG" id="bph:Bphy_3160"/>
<dbReference type="PRINTS" id="PR00037">
    <property type="entry name" value="HTHLACR"/>
</dbReference>
<dbReference type="SMART" id="SM01134">
    <property type="entry name" value="DeoRC"/>
    <property type="match status" value="1"/>
</dbReference>
<dbReference type="InterPro" id="IPR014036">
    <property type="entry name" value="DeoR-like_C"/>
</dbReference>
<evidence type="ECO:0000313" key="6">
    <source>
        <dbReference type="EMBL" id="ACC72328.1"/>
    </source>
</evidence>